<dbReference type="EMBL" id="CM001883">
    <property type="protein sequence ID" value="EOY08942.1"/>
    <property type="molecule type" value="Genomic_DNA"/>
</dbReference>
<dbReference type="InParanoid" id="A0A061EWY5"/>
<accession>A0A061EWY5</accession>
<proteinExistence type="predicted"/>
<organism evidence="1 2">
    <name type="scientific">Theobroma cacao</name>
    <name type="common">Cacao</name>
    <name type="synonym">Cocoa</name>
    <dbReference type="NCBI Taxonomy" id="3641"/>
    <lineage>
        <taxon>Eukaryota</taxon>
        <taxon>Viridiplantae</taxon>
        <taxon>Streptophyta</taxon>
        <taxon>Embryophyta</taxon>
        <taxon>Tracheophyta</taxon>
        <taxon>Spermatophyta</taxon>
        <taxon>Magnoliopsida</taxon>
        <taxon>eudicotyledons</taxon>
        <taxon>Gunneridae</taxon>
        <taxon>Pentapetalae</taxon>
        <taxon>rosids</taxon>
        <taxon>malvids</taxon>
        <taxon>Malvales</taxon>
        <taxon>Malvaceae</taxon>
        <taxon>Byttnerioideae</taxon>
        <taxon>Theobroma</taxon>
    </lineage>
</organism>
<dbReference type="PANTHER" id="PTHR33710:SF64">
    <property type="entry name" value="ENDONUCLEASE_EXONUCLEASE_PHOSPHATASE DOMAIN-CONTAINING PROTEIN"/>
    <property type="match status" value="1"/>
</dbReference>
<protein>
    <submittedName>
        <fullName evidence="1">Uncharacterized protein</fullName>
    </submittedName>
</protein>
<dbReference type="SUPFAM" id="SSF56219">
    <property type="entry name" value="DNase I-like"/>
    <property type="match status" value="1"/>
</dbReference>
<dbReference type="HOGENOM" id="CLU_2296797_0_0_1"/>
<evidence type="ECO:0000313" key="1">
    <source>
        <dbReference type="EMBL" id="EOY08942.1"/>
    </source>
</evidence>
<sequence length="101" mass="11915">MASREMEWCLGRDFNTMRNKKGKIGKGRIGRTKTSFGDFIENNGLLDLEMAGNSYTWCRYKDGKVYSRLDRFLLRVEWMQYEYGLFKVIFQALCLTTTQLC</sequence>
<dbReference type="Proteomes" id="UP000026915">
    <property type="component" value="Chromosome 5"/>
</dbReference>
<reference evidence="1 2" key="1">
    <citation type="journal article" date="2013" name="Genome Biol.">
        <title>The genome sequence of the most widely cultivated cacao type and its use to identify candidate genes regulating pod color.</title>
        <authorList>
            <person name="Motamayor J.C."/>
            <person name="Mockaitis K."/>
            <person name="Schmutz J."/>
            <person name="Haiminen N."/>
            <person name="Iii D.L."/>
            <person name="Cornejo O."/>
            <person name="Findley S.D."/>
            <person name="Zheng P."/>
            <person name="Utro F."/>
            <person name="Royaert S."/>
            <person name="Saski C."/>
            <person name="Jenkins J."/>
            <person name="Podicheti R."/>
            <person name="Zhao M."/>
            <person name="Scheffler B.E."/>
            <person name="Stack J.C."/>
            <person name="Feltus F.A."/>
            <person name="Mustiga G.M."/>
            <person name="Amores F."/>
            <person name="Phillips W."/>
            <person name="Marelli J.P."/>
            <person name="May G.D."/>
            <person name="Shapiro H."/>
            <person name="Ma J."/>
            <person name="Bustamante C.D."/>
            <person name="Schnell R.J."/>
            <person name="Main D."/>
            <person name="Gilbert D."/>
            <person name="Parida L."/>
            <person name="Kuhn D.N."/>
        </authorList>
    </citation>
    <scope>NUCLEOTIDE SEQUENCE [LARGE SCALE GENOMIC DNA]</scope>
    <source>
        <strain evidence="2">cv. Matina 1-6</strain>
    </source>
</reference>
<dbReference type="Gene3D" id="3.60.10.10">
    <property type="entry name" value="Endonuclease/exonuclease/phosphatase"/>
    <property type="match status" value="1"/>
</dbReference>
<dbReference type="AlphaFoldDB" id="A0A061EWY5"/>
<evidence type="ECO:0000313" key="2">
    <source>
        <dbReference type="Proteomes" id="UP000026915"/>
    </source>
</evidence>
<dbReference type="Gramene" id="EOY08942">
    <property type="protein sequence ID" value="EOY08942"/>
    <property type="gene ID" value="TCM_024236"/>
</dbReference>
<dbReference type="PANTHER" id="PTHR33710">
    <property type="entry name" value="BNAC02G09200D PROTEIN"/>
    <property type="match status" value="1"/>
</dbReference>
<keyword evidence="2" id="KW-1185">Reference proteome</keyword>
<name>A0A061EWY5_THECC</name>
<gene>
    <name evidence="1" type="ORF">TCM_024236</name>
</gene>
<dbReference type="InterPro" id="IPR036691">
    <property type="entry name" value="Endo/exonu/phosph_ase_sf"/>
</dbReference>